<comment type="similarity">
    <text evidence="1">Belongs to the pectinesterase family.</text>
</comment>
<dbReference type="Gene3D" id="2.160.20.10">
    <property type="entry name" value="Single-stranded right-handed beta-helix, Pectin lyase-like"/>
    <property type="match status" value="1"/>
</dbReference>
<dbReference type="PANTHER" id="PTHR31321:SF57">
    <property type="entry name" value="PECTINESTERASE 53-RELATED"/>
    <property type="match status" value="1"/>
</dbReference>
<evidence type="ECO:0000313" key="8">
    <source>
        <dbReference type="Proteomes" id="UP001500547"/>
    </source>
</evidence>
<dbReference type="GO" id="GO:0016787">
    <property type="term" value="F:hydrolase activity"/>
    <property type="evidence" value="ECO:0007669"/>
    <property type="project" value="UniProtKB-KW"/>
</dbReference>
<comment type="caution">
    <text evidence="7">The sequence shown here is derived from an EMBL/GenBank/DDBJ whole genome shotgun (WGS) entry which is preliminary data.</text>
</comment>
<dbReference type="PROSITE" id="PS00503">
    <property type="entry name" value="PECTINESTERASE_2"/>
    <property type="match status" value="1"/>
</dbReference>
<evidence type="ECO:0000256" key="2">
    <source>
        <dbReference type="ARBA" id="ARBA00022801"/>
    </source>
</evidence>
<feature type="signal peptide" evidence="5">
    <location>
        <begin position="1"/>
        <end position="31"/>
    </location>
</feature>
<keyword evidence="2 5" id="KW-0378">Hydrolase</keyword>
<reference evidence="8" key="1">
    <citation type="journal article" date="2019" name="Int. J. Syst. Evol. Microbiol.">
        <title>The Global Catalogue of Microorganisms (GCM) 10K type strain sequencing project: providing services to taxonomists for standard genome sequencing and annotation.</title>
        <authorList>
            <consortium name="The Broad Institute Genomics Platform"/>
            <consortium name="The Broad Institute Genome Sequencing Center for Infectious Disease"/>
            <person name="Wu L."/>
            <person name="Ma J."/>
        </authorList>
    </citation>
    <scope>NUCLEOTIDE SEQUENCE [LARGE SCALE GENOMIC DNA]</scope>
    <source>
        <strain evidence="8">JCM 18715</strain>
    </source>
</reference>
<comment type="catalytic activity">
    <reaction evidence="5">
        <text>[(1-&gt;4)-alpha-D-galacturonosyl methyl ester](n) + n H2O = [(1-&gt;4)-alpha-D-galacturonosyl](n) + n methanol + n H(+)</text>
        <dbReference type="Rhea" id="RHEA:22380"/>
        <dbReference type="Rhea" id="RHEA-COMP:14570"/>
        <dbReference type="Rhea" id="RHEA-COMP:14573"/>
        <dbReference type="ChEBI" id="CHEBI:15377"/>
        <dbReference type="ChEBI" id="CHEBI:15378"/>
        <dbReference type="ChEBI" id="CHEBI:17790"/>
        <dbReference type="ChEBI" id="CHEBI:140522"/>
        <dbReference type="ChEBI" id="CHEBI:140523"/>
        <dbReference type="EC" id="3.1.1.11"/>
    </reaction>
</comment>
<proteinExistence type="inferred from homology"/>
<organism evidence="7 8">
    <name type="scientific">Viridibacterium curvum</name>
    <dbReference type="NCBI Taxonomy" id="1101404"/>
    <lineage>
        <taxon>Bacteria</taxon>
        <taxon>Pseudomonadati</taxon>
        <taxon>Pseudomonadota</taxon>
        <taxon>Betaproteobacteria</taxon>
        <taxon>Rhodocyclales</taxon>
        <taxon>Rhodocyclaceae</taxon>
        <taxon>Viridibacterium</taxon>
    </lineage>
</organism>
<sequence>MNAFRPFRMSRNLLAAVCATFATVASLPATAATSTSTRPQLTSTTAASYTIAKYMAQAGTIGSLTTDNWDPTGGVGTSSSFTANYTVASDGTASYKTIQAAISAAVAAGGTTRKYISVKAGTYREVVCVPASAPPITLYGISTTASDTTLVYNNANLTPKSTGTVTNGCVSNSSATTVGTLNSATLTVLAKYFRVINLTISNDYAEGTYSGSNQSALALAQRGDQGMYQNVRLLGNQDTVYVGSTSYSTVIRAYFRSSFIKGDTDFVFGHGTAVFHGCTIQYSAARLGAGVASYIFAPSTVAANSYGFLVISSTINSTGSASTGTIYLGRAWDEGVSSVSSYVNGSSPNGQLVIRDTAIDSFIRSSAPWGTSTAGRPYCSSSCTYSANRFNEYNNSGY</sequence>
<evidence type="ECO:0000259" key="6">
    <source>
        <dbReference type="Pfam" id="PF01095"/>
    </source>
</evidence>
<keyword evidence="5" id="KW-0732">Signal</keyword>
<evidence type="ECO:0000256" key="5">
    <source>
        <dbReference type="RuleBase" id="RU000589"/>
    </source>
</evidence>
<accession>A0ABP9QR05</accession>
<evidence type="ECO:0000256" key="4">
    <source>
        <dbReference type="PROSITE-ProRule" id="PRU10040"/>
    </source>
</evidence>
<gene>
    <name evidence="7" type="ORF">GCM10025770_22500</name>
</gene>
<protein>
    <recommendedName>
        <fullName evidence="5">Pectinesterase</fullName>
        <ecNumber evidence="5">3.1.1.11</ecNumber>
    </recommendedName>
</protein>
<dbReference type="Pfam" id="PF01095">
    <property type="entry name" value="Pectinesterase"/>
    <property type="match status" value="1"/>
</dbReference>
<dbReference type="EC" id="3.1.1.11" evidence="5"/>
<feature type="chain" id="PRO_5045004881" description="Pectinesterase" evidence="5">
    <location>
        <begin position="32"/>
        <end position="398"/>
    </location>
</feature>
<keyword evidence="8" id="KW-1185">Reference proteome</keyword>
<dbReference type="PANTHER" id="PTHR31321">
    <property type="entry name" value="ACYL-COA THIOESTER HYDROLASE YBHC-RELATED"/>
    <property type="match status" value="1"/>
</dbReference>
<dbReference type="InterPro" id="IPR033131">
    <property type="entry name" value="Pectinesterase_Asp_AS"/>
</dbReference>
<dbReference type="RefSeq" id="WP_345533051.1">
    <property type="nucleotide sequence ID" value="NZ_BAABLD010000008.1"/>
</dbReference>
<dbReference type="Proteomes" id="UP001500547">
    <property type="component" value="Unassembled WGS sequence"/>
</dbReference>
<dbReference type="EMBL" id="BAABLD010000008">
    <property type="protein sequence ID" value="GAA5166029.1"/>
    <property type="molecule type" value="Genomic_DNA"/>
</dbReference>
<dbReference type="SUPFAM" id="SSF51126">
    <property type="entry name" value="Pectin lyase-like"/>
    <property type="match status" value="1"/>
</dbReference>
<evidence type="ECO:0000256" key="3">
    <source>
        <dbReference type="ARBA" id="ARBA00023085"/>
    </source>
</evidence>
<name>A0ABP9QR05_9RHOO</name>
<dbReference type="InterPro" id="IPR012334">
    <property type="entry name" value="Pectin_lyas_fold"/>
</dbReference>
<feature type="active site" evidence="4">
    <location>
        <position position="265"/>
    </location>
</feature>
<evidence type="ECO:0000256" key="1">
    <source>
        <dbReference type="ARBA" id="ARBA00008891"/>
    </source>
</evidence>
<dbReference type="InterPro" id="IPR011050">
    <property type="entry name" value="Pectin_lyase_fold/virulence"/>
</dbReference>
<evidence type="ECO:0000313" key="7">
    <source>
        <dbReference type="EMBL" id="GAA5166029.1"/>
    </source>
</evidence>
<keyword evidence="3 5" id="KW-0063">Aspartyl esterase</keyword>
<dbReference type="InterPro" id="IPR000070">
    <property type="entry name" value="Pectinesterase_cat"/>
</dbReference>
<comment type="pathway">
    <text evidence="5">Glycan metabolism; pectin degradation; 2-dehydro-3-deoxy-D-gluconate from pectin: step 1/5.</text>
</comment>
<feature type="domain" description="Pectinesterase catalytic" evidence="6">
    <location>
        <begin position="85"/>
        <end position="334"/>
    </location>
</feature>